<dbReference type="PANTHER" id="PTHR36985:SF1">
    <property type="entry name" value="TRANSLOCATION AND ASSEMBLY MODULE SUBUNIT TAMB"/>
    <property type="match status" value="1"/>
</dbReference>
<protein>
    <recommendedName>
        <fullName evidence="6">Translocation and assembly module TamB C-terminal domain-containing protein</fullName>
    </recommendedName>
</protein>
<dbReference type="eggNOG" id="COG2911">
    <property type="taxonomic scope" value="Bacteria"/>
</dbReference>
<name>L8JMP8_9BACT</name>
<evidence type="ECO:0000256" key="2">
    <source>
        <dbReference type="ARBA" id="ARBA00022692"/>
    </source>
</evidence>
<dbReference type="GO" id="GO:0009306">
    <property type="term" value="P:protein secretion"/>
    <property type="evidence" value="ECO:0007669"/>
    <property type="project" value="InterPro"/>
</dbReference>
<comment type="caution">
    <text evidence="7">The sequence shown here is derived from an EMBL/GenBank/DDBJ whole genome shotgun (WGS) entry which is preliminary data.</text>
</comment>
<dbReference type="STRING" id="1237149.C900_04102"/>
<feature type="compositionally biased region" description="Acidic residues" evidence="5">
    <location>
        <begin position="1465"/>
        <end position="1475"/>
    </location>
</feature>
<keyword evidence="2" id="KW-0812">Transmembrane</keyword>
<gene>
    <name evidence="7" type="ORF">C900_04102</name>
</gene>
<proteinExistence type="predicted"/>
<evidence type="ECO:0000256" key="4">
    <source>
        <dbReference type="ARBA" id="ARBA00023136"/>
    </source>
</evidence>
<dbReference type="InterPro" id="IPR007452">
    <property type="entry name" value="TamB_C"/>
</dbReference>
<reference evidence="7 8" key="1">
    <citation type="submission" date="2012-12" db="EMBL/GenBank/DDBJ databases">
        <title>Genome assembly of Fulvivirga imtechensis AK7.</title>
        <authorList>
            <person name="Nupur N."/>
            <person name="Khatri I."/>
            <person name="Kumar R."/>
            <person name="Subramanian S."/>
            <person name="Pinnaka A."/>
        </authorList>
    </citation>
    <scope>NUCLEOTIDE SEQUENCE [LARGE SCALE GENOMIC DNA]</scope>
    <source>
        <strain evidence="7 8">AK7</strain>
    </source>
</reference>
<evidence type="ECO:0000256" key="3">
    <source>
        <dbReference type="ARBA" id="ARBA00022989"/>
    </source>
</evidence>
<dbReference type="Proteomes" id="UP000011135">
    <property type="component" value="Unassembled WGS sequence"/>
</dbReference>
<keyword evidence="4" id="KW-0472">Membrane</keyword>
<comment type="subcellular location">
    <subcellularLocation>
        <location evidence="1">Membrane</location>
        <topology evidence="1">Single-pass membrane protein</topology>
    </subcellularLocation>
</comment>
<dbReference type="Pfam" id="PF04357">
    <property type="entry name" value="TamB"/>
    <property type="match status" value="1"/>
</dbReference>
<feature type="domain" description="Translocation and assembly module TamB C-terminal" evidence="6">
    <location>
        <begin position="997"/>
        <end position="1431"/>
    </location>
</feature>
<evidence type="ECO:0000256" key="1">
    <source>
        <dbReference type="ARBA" id="ARBA00004167"/>
    </source>
</evidence>
<accession>L8JMP8</accession>
<sequence>MPYIQTKLVNYASKHYSELTGYDISIQRIAIDWFDEINVQGLSVVDPENNRLLYAEDVLIDFRVKAVLDKANHNIDAVTIEGADIFLTKITIDDSATTLNINELIRRIKAQIRQQTQSSQYLSVDHVTLKNSSFTYYDQERDSIKTGFDYHHFKLVNINGEFGGLSSIADTLDLEVLDLTANETSTHLDIKHMTSSFRVSQSAMEFRGLDIKAGNSTIKDTIIFKYSSTLDLSDFNSKVTIDAHLDNTRLHSKDLGLFAPVLSRFDEYYQVSGDFTGKVSSLSINNAHLKFGEGTALRGKIRMTGLPDLEETFINFDLTNSYVRTTDLKNYLKEKTYVRLKPFGQISFNAEFLGFFNDFVANGDFFTDYGRIISDINLKLEEDVTKSTYNGKLYMQNFDMGGYTENANLGRVSMRGEIKGSGVTLEDADFELKGYIDKIGIKDYEYTDIQTDAHFAKEYFEGFININDPNLKLTATGSIDLRKDVNLFNIKADLDTALLKPLNLSGEDIFLSSEIDINARGLKVDSIVGIANLSNSLIRYRDNTLQIDSLSMTSRKKSGERQLLLETNLLNFKAEGEFDYTVVYKDLKRLLYEYRLNLQNDKEALTSYYKQKDATNYANYSLDYTIDVKDPNPLFELIAPDLFISQGSTISGNLTGGYTSIISMDTHLDTVFFKNDSFYNNELQLNISKIADSTSVLAMVYLASENQTIANVETRDMMLEGIWNNMHIDFEFDIDQVRYANYARLFGAIDFLPDQTLIRLQPSDLQILDKKWEIQKDNLITIDGKEITVEDLKVYNEHQSISLNGQISEDTENALILNIDSLKLENLNTIFNKELSGTINGFANLSNYYQTPHVQSNLSVMKFKIEEFLIGDVKGTNTWNNNKKQFELNFIVERLKSKILQIKGTYTPDKGPDQLNLTAHLDKTELKILEPFIEHYFTKIEGTASGALAITGSPGEPVIRGDGFIEEGAVHINYLKTNYKVNGAFFFEENKLGFNNIKVTDSQGNTSAMAGVVTHQNFKDFYIDISGYLDNFLVLNTTSSDNSLFYGTGIATGSIHFLGPVNNMNIIANAKTEKGTRIFIPIGDSESIEQEDYINFIDFKDTTDAVNINEVSRVDLRGLKLDFDLNITPDAYCEIIFDIKSGDIIRGRGNGDIKLQIDTKGDFNMFGDFNIQEGGYNFTLYSIINKEFEILPGSKISWYGDPYQGILDINATYNQLATLLPLLIRQEADKVYEDVVEIKRKYPVKVFLDIDGPLLSPTVNFDIIANNLPRNIEVAERPTVDLEFEFLKFKNSIDEQELKRQVFSLIVLRRFSPLQSFNTGGSLTSSVSELLSNQLSYWITQVDENLEIDFDVDFDKLDEEAYNTFQLRLSYTFLDGRLRVTRDGGFTNQENRTDISSVAGDWTLEYVLTPDGKFRAKMYNRTNYNPINPTRENQNTITTGFSITHTQSFNELRDLFKKRKREKEEMEESQSDPEQDPDKDLPGDTQGKATLKDEEDETD</sequence>
<dbReference type="EMBL" id="AMZN01000056">
    <property type="protein sequence ID" value="ELR70105.1"/>
    <property type="molecule type" value="Genomic_DNA"/>
</dbReference>
<dbReference type="PANTHER" id="PTHR36985">
    <property type="entry name" value="TRANSLOCATION AND ASSEMBLY MODULE SUBUNIT TAMB"/>
    <property type="match status" value="1"/>
</dbReference>
<evidence type="ECO:0000259" key="6">
    <source>
        <dbReference type="Pfam" id="PF04357"/>
    </source>
</evidence>
<evidence type="ECO:0000313" key="7">
    <source>
        <dbReference type="EMBL" id="ELR70105.1"/>
    </source>
</evidence>
<dbReference type="GO" id="GO:0005886">
    <property type="term" value="C:plasma membrane"/>
    <property type="evidence" value="ECO:0007669"/>
    <property type="project" value="InterPro"/>
</dbReference>
<keyword evidence="3" id="KW-1133">Transmembrane helix</keyword>
<feature type="region of interest" description="Disordered" evidence="5">
    <location>
        <begin position="1454"/>
        <end position="1499"/>
    </location>
</feature>
<evidence type="ECO:0000313" key="8">
    <source>
        <dbReference type="Proteomes" id="UP000011135"/>
    </source>
</evidence>
<organism evidence="7 8">
    <name type="scientific">Fulvivirga imtechensis AK7</name>
    <dbReference type="NCBI Taxonomy" id="1237149"/>
    <lineage>
        <taxon>Bacteria</taxon>
        <taxon>Pseudomonadati</taxon>
        <taxon>Bacteroidota</taxon>
        <taxon>Cytophagia</taxon>
        <taxon>Cytophagales</taxon>
        <taxon>Fulvivirgaceae</taxon>
        <taxon>Fulvivirga</taxon>
    </lineage>
</organism>
<keyword evidence="8" id="KW-1185">Reference proteome</keyword>
<evidence type="ECO:0000256" key="5">
    <source>
        <dbReference type="SAM" id="MobiDB-lite"/>
    </source>
</evidence>